<organism evidence="2 3">
    <name type="scientific">Pedobacter xixiisoli</name>
    <dbReference type="NCBI Taxonomy" id="1476464"/>
    <lineage>
        <taxon>Bacteria</taxon>
        <taxon>Pseudomonadati</taxon>
        <taxon>Bacteroidota</taxon>
        <taxon>Sphingobacteriia</taxon>
        <taxon>Sphingobacteriales</taxon>
        <taxon>Sphingobacteriaceae</taxon>
        <taxon>Pedobacter</taxon>
    </lineage>
</organism>
<dbReference type="AlphaFoldDB" id="A0A285ZXT6"/>
<keyword evidence="3" id="KW-1185">Reference proteome</keyword>
<sequence length="129" mass="14638">MKKLTYLSLLFLLFAIISACEDENFNKDFGQYGLAINYDGNDPLELYFKLDGGEAGTLLVKPKANPTYVTDCKNLKKEDNLLNVFVLKEVTVGKHTLEIKTSEGVLIKTLEFEMINRECVFQDTILSFN</sequence>
<protein>
    <recommendedName>
        <fullName evidence="4">Lipoprotein</fullName>
    </recommendedName>
</protein>
<feature type="chain" id="PRO_5012606015" description="Lipoprotein" evidence="1">
    <location>
        <begin position="20"/>
        <end position="129"/>
    </location>
</feature>
<reference evidence="3" key="1">
    <citation type="submission" date="2017-09" db="EMBL/GenBank/DDBJ databases">
        <authorList>
            <person name="Varghese N."/>
            <person name="Submissions S."/>
        </authorList>
    </citation>
    <scope>NUCLEOTIDE SEQUENCE [LARGE SCALE GENOMIC DNA]</scope>
    <source>
        <strain evidence="3">CGMCC 1.12803</strain>
    </source>
</reference>
<dbReference type="EMBL" id="OCMT01000002">
    <property type="protein sequence ID" value="SOD14459.1"/>
    <property type="molecule type" value="Genomic_DNA"/>
</dbReference>
<feature type="signal peptide" evidence="1">
    <location>
        <begin position="1"/>
        <end position="19"/>
    </location>
</feature>
<evidence type="ECO:0000313" key="3">
    <source>
        <dbReference type="Proteomes" id="UP000219281"/>
    </source>
</evidence>
<keyword evidence="1" id="KW-0732">Signal</keyword>
<name>A0A285ZXT6_9SPHI</name>
<accession>A0A285ZXT6</accession>
<proteinExistence type="predicted"/>
<gene>
    <name evidence="2" type="ORF">SAMN06297358_1585</name>
</gene>
<evidence type="ECO:0000313" key="2">
    <source>
        <dbReference type="EMBL" id="SOD14459.1"/>
    </source>
</evidence>
<evidence type="ECO:0000256" key="1">
    <source>
        <dbReference type="SAM" id="SignalP"/>
    </source>
</evidence>
<dbReference type="PROSITE" id="PS51257">
    <property type="entry name" value="PROKAR_LIPOPROTEIN"/>
    <property type="match status" value="1"/>
</dbReference>
<evidence type="ECO:0008006" key="4">
    <source>
        <dbReference type="Google" id="ProtNLM"/>
    </source>
</evidence>
<dbReference type="Proteomes" id="UP000219281">
    <property type="component" value="Unassembled WGS sequence"/>
</dbReference>
<dbReference type="RefSeq" id="WP_097130663.1">
    <property type="nucleotide sequence ID" value="NZ_OCMT01000002.1"/>
</dbReference>
<dbReference type="OrthoDB" id="771659at2"/>